<evidence type="ECO:0000313" key="4">
    <source>
        <dbReference type="EMBL" id="KAJ9141926.1"/>
    </source>
</evidence>
<feature type="signal peptide" evidence="2">
    <location>
        <begin position="1"/>
        <end position="21"/>
    </location>
</feature>
<reference evidence="4" key="1">
    <citation type="submission" date="2022-07" db="EMBL/GenBank/DDBJ databases">
        <title>Fungi with potential for degradation of polypropylene.</title>
        <authorList>
            <person name="Gostincar C."/>
        </authorList>
    </citation>
    <scope>NUCLEOTIDE SEQUENCE</scope>
    <source>
        <strain evidence="4">EXF-13308</strain>
    </source>
</reference>
<protein>
    <submittedName>
        <fullName evidence="4">Alkali-sensitive linkage protein 1</fullName>
    </submittedName>
</protein>
<dbReference type="InterPro" id="IPR024655">
    <property type="entry name" value="Asl1_glyco_hydro_catalytic"/>
</dbReference>
<proteinExistence type="predicted"/>
<accession>A0AA38RHP6</accession>
<dbReference type="EMBL" id="JANBVO010000024">
    <property type="protein sequence ID" value="KAJ9141926.1"/>
    <property type="molecule type" value="Genomic_DNA"/>
</dbReference>
<dbReference type="GO" id="GO:0071966">
    <property type="term" value="P:fungal-type cell wall polysaccharide metabolic process"/>
    <property type="evidence" value="ECO:0007669"/>
    <property type="project" value="TreeGrafter"/>
</dbReference>
<dbReference type="Gene3D" id="3.20.20.80">
    <property type="entry name" value="Glycosidases"/>
    <property type="match status" value="1"/>
</dbReference>
<gene>
    <name evidence="4" type="ORF">NKR23_g7610</name>
</gene>
<dbReference type="GO" id="GO:0009277">
    <property type="term" value="C:fungal-type cell wall"/>
    <property type="evidence" value="ECO:0007669"/>
    <property type="project" value="TreeGrafter"/>
</dbReference>
<dbReference type="InterPro" id="IPR053183">
    <property type="entry name" value="ASL1"/>
</dbReference>
<evidence type="ECO:0000313" key="5">
    <source>
        <dbReference type="Proteomes" id="UP001174694"/>
    </source>
</evidence>
<sequence length="408" mass="42848">MHAKASVAILASALLTQGVLALNPHLHAHRRLHEKKDVVYFATEVETVTSWTTVTVYDGEEPTVSIFAAGAHIETSSTSSSSSSTISTTSTTSTPTPSTTSTYVAPPQPTTTLLTTTSVATVRATSTVAPASSEDAANVVADVVSSVAAAVVDAVSTTAAAAETTTAASSSSSGSNKRGVAYNDASLTTLLLGSGTKISWGYNWGQTKDGLSDDVEFVPMLWGPTHSDTWSANAKAAISAGSKYLLSFNEPDNSGQSNLSPADAAKYHIEYMNDFSGSASIGAPAITNSNVDGEGISWLEQFVDACAGSCKFDFCPVHWYSPADPQDFLSHLLAATEACEGKPVWVTEYAPLTDDADTINSFSIDIQDQLDNNSTFSFVERYSYFMVSDGRLLSGDSLSVYGKTFAYA</sequence>
<feature type="chain" id="PRO_5041258581" evidence="2">
    <location>
        <begin position="22"/>
        <end position="408"/>
    </location>
</feature>
<keyword evidence="2" id="KW-0732">Signal</keyword>
<dbReference type="PANTHER" id="PTHR34154:SF13">
    <property type="entry name" value="ASL1-LIKE GLYCOSYL HYDROLASE CATALYTIC DOMAIN-CONTAINING PROTEIN"/>
    <property type="match status" value="1"/>
</dbReference>
<feature type="domain" description="Asl1-like glycosyl hydrolase catalytic" evidence="3">
    <location>
        <begin position="179"/>
        <end position="405"/>
    </location>
</feature>
<dbReference type="Proteomes" id="UP001174694">
    <property type="component" value="Unassembled WGS sequence"/>
</dbReference>
<keyword evidence="5" id="KW-1185">Reference proteome</keyword>
<evidence type="ECO:0000259" key="3">
    <source>
        <dbReference type="Pfam" id="PF11790"/>
    </source>
</evidence>
<evidence type="ECO:0000256" key="1">
    <source>
        <dbReference type="SAM" id="MobiDB-lite"/>
    </source>
</evidence>
<organism evidence="4 5">
    <name type="scientific">Pleurostoma richardsiae</name>
    <dbReference type="NCBI Taxonomy" id="41990"/>
    <lineage>
        <taxon>Eukaryota</taxon>
        <taxon>Fungi</taxon>
        <taxon>Dikarya</taxon>
        <taxon>Ascomycota</taxon>
        <taxon>Pezizomycotina</taxon>
        <taxon>Sordariomycetes</taxon>
        <taxon>Sordariomycetidae</taxon>
        <taxon>Calosphaeriales</taxon>
        <taxon>Pleurostomataceae</taxon>
        <taxon>Pleurostoma</taxon>
    </lineage>
</organism>
<evidence type="ECO:0000256" key="2">
    <source>
        <dbReference type="SAM" id="SignalP"/>
    </source>
</evidence>
<feature type="region of interest" description="Disordered" evidence="1">
    <location>
        <begin position="76"/>
        <end position="110"/>
    </location>
</feature>
<dbReference type="SUPFAM" id="SSF51445">
    <property type="entry name" value="(Trans)glycosidases"/>
    <property type="match status" value="1"/>
</dbReference>
<dbReference type="AlphaFoldDB" id="A0AA38RHP6"/>
<comment type="caution">
    <text evidence="4">The sequence shown here is derived from an EMBL/GenBank/DDBJ whole genome shotgun (WGS) entry which is preliminary data.</text>
</comment>
<dbReference type="InterPro" id="IPR017853">
    <property type="entry name" value="GH"/>
</dbReference>
<name>A0AA38RHP6_9PEZI</name>
<dbReference type="Pfam" id="PF11790">
    <property type="entry name" value="Glyco_hydro_cc"/>
    <property type="match status" value="1"/>
</dbReference>
<dbReference type="PANTHER" id="PTHR34154">
    <property type="entry name" value="ALKALI-SENSITIVE LINKAGE PROTEIN 1"/>
    <property type="match status" value="1"/>
</dbReference>